<protein>
    <recommendedName>
        <fullName evidence="2 7">Aminomethyltransferase</fullName>
        <ecNumber evidence="2 7">2.1.2.10</ecNumber>
    </recommendedName>
    <alternativeName>
        <fullName evidence="5 7">Glycine cleavage system T protein</fullName>
    </alternativeName>
</protein>
<dbReference type="InterPro" id="IPR013977">
    <property type="entry name" value="GcvT_C"/>
</dbReference>
<dbReference type="PANTHER" id="PTHR43757:SF2">
    <property type="entry name" value="AMINOMETHYLTRANSFERASE, MITOCHONDRIAL"/>
    <property type="match status" value="1"/>
</dbReference>
<dbReference type="SUPFAM" id="SSF103025">
    <property type="entry name" value="Folate-binding domain"/>
    <property type="match status" value="1"/>
</dbReference>
<keyword evidence="4 7" id="KW-0808">Transferase</keyword>
<dbReference type="PANTHER" id="PTHR43757">
    <property type="entry name" value="AMINOMETHYLTRANSFERASE"/>
    <property type="match status" value="1"/>
</dbReference>
<dbReference type="RefSeq" id="WP_243320526.1">
    <property type="nucleotide sequence ID" value="NZ_JALGCL010000002.1"/>
</dbReference>
<dbReference type="InterPro" id="IPR027266">
    <property type="entry name" value="TrmE/GcvT-like"/>
</dbReference>
<evidence type="ECO:0000256" key="7">
    <source>
        <dbReference type="HAMAP-Rule" id="MF_00259"/>
    </source>
</evidence>
<dbReference type="GO" id="GO:0004047">
    <property type="term" value="F:aminomethyltransferase activity"/>
    <property type="evidence" value="ECO:0007669"/>
    <property type="project" value="UniProtKB-EC"/>
</dbReference>
<dbReference type="SUPFAM" id="SSF101790">
    <property type="entry name" value="Aminomethyltransferase beta-barrel domain"/>
    <property type="match status" value="1"/>
</dbReference>
<comment type="catalytic activity">
    <reaction evidence="6 7">
        <text>N(6)-[(R)-S(8)-aminomethyldihydrolipoyl]-L-lysyl-[protein] + (6S)-5,6,7,8-tetrahydrofolate = N(6)-[(R)-dihydrolipoyl]-L-lysyl-[protein] + (6R)-5,10-methylene-5,6,7,8-tetrahydrofolate + NH4(+)</text>
        <dbReference type="Rhea" id="RHEA:16945"/>
        <dbReference type="Rhea" id="RHEA-COMP:10475"/>
        <dbReference type="Rhea" id="RHEA-COMP:10492"/>
        <dbReference type="ChEBI" id="CHEBI:15636"/>
        <dbReference type="ChEBI" id="CHEBI:28938"/>
        <dbReference type="ChEBI" id="CHEBI:57453"/>
        <dbReference type="ChEBI" id="CHEBI:83100"/>
        <dbReference type="ChEBI" id="CHEBI:83143"/>
        <dbReference type="EC" id="2.1.2.10"/>
    </reaction>
</comment>
<dbReference type="NCBIfam" id="TIGR00528">
    <property type="entry name" value="gcvT"/>
    <property type="match status" value="1"/>
</dbReference>
<comment type="caution">
    <text evidence="10">The sequence shown here is derived from an EMBL/GenBank/DDBJ whole genome shotgun (WGS) entry which is preliminary data.</text>
</comment>
<evidence type="ECO:0000256" key="5">
    <source>
        <dbReference type="ARBA" id="ARBA00031395"/>
    </source>
</evidence>
<comment type="similarity">
    <text evidence="1 7">Belongs to the GcvT family.</text>
</comment>
<dbReference type="InterPro" id="IPR006223">
    <property type="entry name" value="GcvT"/>
</dbReference>
<dbReference type="Proteomes" id="UP001165423">
    <property type="component" value="Unassembled WGS sequence"/>
</dbReference>
<dbReference type="Pfam" id="PF01571">
    <property type="entry name" value="GCV_T"/>
    <property type="match status" value="1"/>
</dbReference>
<evidence type="ECO:0000256" key="4">
    <source>
        <dbReference type="ARBA" id="ARBA00022679"/>
    </source>
</evidence>
<dbReference type="Pfam" id="PF08669">
    <property type="entry name" value="GCV_T_C"/>
    <property type="match status" value="1"/>
</dbReference>
<dbReference type="PIRSF" id="PIRSF006487">
    <property type="entry name" value="GcvT"/>
    <property type="match status" value="1"/>
</dbReference>
<dbReference type="InterPro" id="IPR028896">
    <property type="entry name" value="GcvT/YgfZ/DmdA"/>
</dbReference>
<proteinExistence type="inferred from homology"/>
<dbReference type="Gene3D" id="4.10.1250.10">
    <property type="entry name" value="Aminomethyltransferase fragment"/>
    <property type="match status" value="1"/>
</dbReference>
<organism evidence="10 11">
    <name type="scientific">Cognatiluteimonas sedimenti</name>
    <dbReference type="NCBI Taxonomy" id="2927791"/>
    <lineage>
        <taxon>Bacteria</taxon>
        <taxon>Pseudomonadati</taxon>
        <taxon>Pseudomonadota</taxon>
        <taxon>Gammaproteobacteria</taxon>
        <taxon>Lysobacterales</taxon>
        <taxon>Lysobacteraceae</taxon>
        <taxon>Cognatiluteimonas</taxon>
    </lineage>
</organism>
<evidence type="ECO:0000313" key="11">
    <source>
        <dbReference type="Proteomes" id="UP001165423"/>
    </source>
</evidence>
<dbReference type="Gene3D" id="2.40.30.110">
    <property type="entry name" value="Aminomethyltransferase beta-barrel domains"/>
    <property type="match status" value="1"/>
</dbReference>
<evidence type="ECO:0000256" key="1">
    <source>
        <dbReference type="ARBA" id="ARBA00008609"/>
    </source>
</evidence>
<evidence type="ECO:0000313" key="10">
    <source>
        <dbReference type="EMBL" id="MCJ0825724.1"/>
    </source>
</evidence>
<accession>A0ABT0A424</accession>
<sequence length="376" mass="40412">MTQKTILNDAHRALGAKMVDFGGWDMPLHYGSQVEEHHQVRRDAGMFDVSHMTVVDLEGARVREFLRHLVANSVDKLQKPGKALYTCMLNAQGGVIDDLIIYYLADDFFRLVVNAATRDKDLAWINAQAQAFAVAVTERRDFSMIAVQGPGARERVLGLLDADGARVAGKLGKFAAAQVKAADGGALFIARTGYTGEDGFEIVVPGERAVALWDALLAAGVKPAGLGARDTLRLEAGMNLYGQDMDETVTPYEAGLAWTVALDDGADGKPRDFIGRDVLQAQKDAGVPRQLIGLVMDDKGVLRHGQRVLTPHGDGEILSGTFSPTLGKAIAFARVPAGDIAMGAGGQVRVDIRGKEVPVRVVRFPFVRDGKPQDGI</sequence>
<evidence type="ECO:0000259" key="8">
    <source>
        <dbReference type="Pfam" id="PF01571"/>
    </source>
</evidence>
<evidence type="ECO:0000259" key="9">
    <source>
        <dbReference type="Pfam" id="PF08669"/>
    </source>
</evidence>
<dbReference type="Gene3D" id="3.30.70.1400">
    <property type="entry name" value="Aminomethyltransferase beta-barrel domains"/>
    <property type="match status" value="1"/>
</dbReference>
<evidence type="ECO:0000256" key="6">
    <source>
        <dbReference type="ARBA" id="ARBA00047665"/>
    </source>
</evidence>
<dbReference type="EC" id="2.1.2.10" evidence="2 7"/>
<evidence type="ECO:0000256" key="2">
    <source>
        <dbReference type="ARBA" id="ARBA00012616"/>
    </source>
</evidence>
<name>A0ABT0A424_9GAMM</name>
<dbReference type="EMBL" id="JALGCL010000002">
    <property type="protein sequence ID" value="MCJ0825724.1"/>
    <property type="molecule type" value="Genomic_DNA"/>
</dbReference>
<dbReference type="HAMAP" id="MF_00259">
    <property type="entry name" value="GcvT"/>
    <property type="match status" value="1"/>
</dbReference>
<keyword evidence="11" id="KW-1185">Reference proteome</keyword>
<dbReference type="Gene3D" id="3.30.1360.120">
    <property type="entry name" value="Probable tRNA modification gtpase trme, domain 1"/>
    <property type="match status" value="1"/>
</dbReference>
<evidence type="ECO:0000256" key="3">
    <source>
        <dbReference type="ARBA" id="ARBA00022576"/>
    </source>
</evidence>
<feature type="domain" description="Aminomethyltransferase C-terminal" evidence="9">
    <location>
        <begin position="289"/>
        <end position="367"/>
    </location>
</feature>
<feature type="domain" description="GCVT N-terminal" evidence="8">
    <location>
        <begin position="8"/>
        <end position="263"/>
    </location>
</feature>
<dbReference type="InterPro" id="IPR006222">
    <property type="entry name" value="GCVT_N"/>
</dbReference>
<gene>
    <name evidence="7 10" type="primary">gcvT</name>
    <name evidence="10" type="ORF">MQC88_07110</name>
</gene>
<comment type="function">
    <text evidence="7">The glycine cleavage system catalyzes the degradation of glycine.</text>
</comment>
<dbReference type="NCBIfam" id="NF001567">
    <property type="entry name" value="PRK00389.1"/>
    <property type="match status" value="1"/>
</dbReference>
<keyword evidence="3 7" id="KW-0032">Aminotransferase</keyword>
<reference evidence="10 11" key="1">
    <citation type="submission" date="2022-03" db="EMBL/GenBank/DDBJ databases">
        <title>Luteimonas soily sp. nov., a novel bacterium isolated from the soil.</title>
        <authorList>
            <person name="Zhang X."/>
        </authorList>
    </citation>
    <scope>NUCLEOTIDE SEQUENCE [LARGE SCALE GENOMIC DNA]</scope>
    <source>
        <strain evidence="10 11">50</strain>
    </source>
</reference>
<dbReference type="InterPro" id="IPR022903">
    <property type="entry name" value="GcvT_bac"/>
</dbReference>
<comment type="subunit">
    <text evidence="7">The glycine cleavage system is composed of four proteins: P, T, L and H.</text>
</comment>
<dbReference type="InterPro" id="IPR029043">
    <property type="entry name" value="GcvT/YgfZ_C"/>
</dbReference>